<dbReference type="InterPro" id="IPR058192">
    <property type="entry name" value="WHD_ROQ1-like"/>
</dbReference>
<dbReference type="Gene3D" id="3.40.50.10140">
    <property type="entry name" value="Toll/interleukin-1 receptor homology (TIR) domain"/>
    <property type="match status" value="1"/>
</dbReference>
<keyword evidence="4" id="KW-0378">Hydrolase</keyword>
<evidence type="ECO:0000256" key="1">
    <source>
        <dbReference type="ARBA" id="ARBA00011982"/>
    </source>
</evidence>
<gene>
    <name evidence="9" type="ORF">ARALYDRAFT_683520</name>
</gene>
<evidence type="ECO:0000256" key="2">
    <source>
        <dbReference type="ARBA" id="ARBA00022614"/>
    </source>
</evidence>
<dbReference type="eggNOG" id="ENOG502SI7S">
    <property type="taxonomic scope" value="Eukaryota"/>
</dbReference>
<dbReference type="SUPFAM" id="SSF52058">
    <property type="entry name" value="L domain-like"/>
    <property type="match status" value="1"/>
</dbReference>
<dbReference type="AlphaFoldDB" id="D7MUS3"/>
<dbReference type="Pfam" id="PF07725">
    <property type="entry name" value="LRR_3"/>
    <property type="match status" value="1"/>
</dbReference>
<comment type="catalytic activity">
    <reaction evidence="7">
        <text>NAD(+) + H2O = ADP-D-ribose + nicotinamide + H(+)</text>
        <dbReference type="Rhea" id="RHEA:16301"/>
        <dbReference type="ChEBI" id="CHEBI:15377"/>
        <dbReference type="ChEBI" id="CHEBI:15378"/>
        <dbReference type="ChEBI" id="CHEBI:17154"/>
        <dbReference type="ChEBI" id="CHEBI:57540"/>
        <dbReference type="ChEBI" id="CHEBI:57967"/>
        <dbReference type="EC" id="3.2.2.6"/>
    </reaction>
    <physiologicalReaction direction="left-to-right" evidence="7">
        <dbReference type="Rhea" id="RHEA:16302"/>
    </physiologicalReaction>
</comment>
<dbReference type="PANTHER" id="PTHR11017:SF502">
    <property type="entry name" value="ADP-RIBOSYL CYCLASE_CYCLIC ADP-RIBOSE HYDROLASE"/>
    <property type="match status" value="1"/>
</dbReference>
<dbReference type="Gene3D" id="3.80.10.10">
    <property type="entry name" value="Ribonuclease Inhibitor"/>
    <property type="match status" value="2"/>
</dbReference>
<evidence type="ECO:0000313" key="10">
    <source>
        <dbReference type="Proteomes" id="UP000008694"/>
    </source>
</evidence>
<keyword evidence="3" id="KW-0677">Repeat</keyword>
<evidence type="ECO:0000256" key="7">
    <source>
        <dbReference type="ARBA" id="ARBA00047304"/>
    </source>
</evidence>
<dbReference type="Pfam" id="PF23282">
    <property type="entry name" value="WHD_ROQ1"/>
    <property type="match status" value="1"/>
</dbReference>
<dbReference type="InterPro" id="IPR000157">
    <property type="entry name" value="TIR_dom"/>
</dbReference>
<evidence type="ECO:0000256" key="5">
    <source>
        <dbReference type="ARBA" id="ARBA00022821"/>
    </source>
</evidence>
<dbReference type="HOGENOM" id="CLU_001561_0_3_1"/>
<dbReference type="InterPro" id="IPR011713">
    <property type="entry name" value="Leu-rich_rpt_3"/>
</dbReference>
<dbReference type="Gramene" id="Al_scaffold_0008_340">
    <property type="protein sequence ID" value="Al_scaffold_0008_340"/>
    <property type="gene ID" value="Al_scaffold_0008_340"/>
</dbReference>
<dbReference type="Pfam" id="PF23286">
    <property type="entry name" value="LRR_13"/>
    <property type="match status" value="1"/>
</dbReference>
<name>D7MUS3_ARALL</name>
<dbReference type="InterPro" id="IPR045344">
    <property type="entry name" value="C-JID"/>
</dbReference>
<dbReference type="GO" id="GO:0007165">
    <property type="term" value="P:signal transduction"/>
    <property type="evidence" value="ECO:0007669"/>
    <property type="project" value="InterPro"/>
</dbReference>
<dbReference type="EC" id="3.2.2.6" evidence="1"/>
<dbReference type="SUPFAM" id="SSF52200">
    <property type="entry name" value="Toll/Interleukin receptor TIR domain"/>
    <property type="match status" value="1"/>
</dbReference>
<dbReference type="GO" id="GO:0061809">
    <property type="term" value="F:NAD+ nucleosidase activity, cyclic ADP-ribose generating"/>
    <property type="evidence" value="ECO:0007669"/>
    <property type="project" value="UniProtKB-EC"/>
</dbReference>
<dbReference type="InterPro" id="IPR027417">
    <property type="entry name" value="P-loop_NTPase"/>
</dbReference>
<feature type="domain" description="TIR" evidence="8">
    <location>
        <begin position="1"/>
        <end position="115"/>
    </location>
</feature>
<keyword evidence="2" id="KW-0433">Leucine-rich repeat</keyword>
<dbReference type="InterPro" id="IPR032675">
    <property type="entry name" value="LRR_dom_sf"/>
</dbReference>
<proteinExistence type="predicted"/>
<dbReference type="Proteomes" id="UP000008694">
    <property type="component" value="Unassembled WGS sequence"/>
</dbReference>
<dbReference type="Pfam" id="PF00931">
    <property type="entry name" value="NB-ARC"/>
    <property type="match status" value="1"/>
</dbReference>
<dbReference type="Gene3D" id="3.40.50.300">
    <property type="entry name" value="P-loop containing nucleotide triphosphate hydrolases"/>
    <property type="match status" value="1"/>
</dbReference>
<dbReference type="EMBL" id="GL348720">
    <property type="protein sequence ID" value="EFH41515.1"/>
    <property type="molecule type" value="Genomic_DNA"/>
</dbReference>
<dbReference type="PROSITE" id="PS50104">
    <property type="entry name" value="TIR"/>
    <property type="match status" value="1"/>
</dbReference>
<evidence type="ECO:0000259" key="8">
    <source>
        <dbReference type="PROSITE" id="PS50104"/>
    </source>
</evidence>
<dbReference type="InterPro" id="IPR036390">
    <property type="entry name" value="WH_DNA-bd_sf"/>
</dbReference>
<evidence type="ECO:0000256" key="4">
    <source>
        <dbReference type="ARBA" id="ARBA00022801"/>
    </source>
</evidence>
<evidence type="ECO:0000256" key="6">
    <source>
        <dbReference type="ARBA" id="ARBA00023027"/>
    </source>
</evidence>
<sequence length="1184" mass="135110">MQSIDINRLFSRQNYANSAWCLEEISKIIECRERFGQVVLPIFYKVRKSHVENQTGDFGAPFESVHESFPGFQHRFPAWKEALNTASNIAGYVLPENSHECDFVDKIAKETFKTLNKLSPSEIRGLPGAELRMQELEKLLDLKRKSCVIVVGVLGMAGIRKTTVADCVYKRNYSRFDGYCFLANINNEERLHGLNHLQQKLLRKLLDEENLDVGAPEGAHEALKDRLQNKRLFIVLDDVTNEDQIRILIGQWKQKLYREGSRIVITTRDKKLLEKVVDATYVVPRLRDREALELFCLNAFSCNLSPNTEFMASIRPSLSIMLKGHPVTLKLLGSDRCQGTNFTGRESWRDWRKGQTKSIFLDIACFFKSGKTDFVSRILNTDHIDATTLIDDLVDKCLVTIYDNRLEMHDLLLTMGKEIGYESSIKEAGNQGRLWNQDDICRLLKYKTGTAETRGIFLDMSNLENMKLSPDVFTKMWNLKFLKFFSLFSMGYPLEYLPSNFNPKKLVDLNLRHSHLKTLWEEEKNTAELRWLDISHSKDLLSLSGLLDARNIERLNAECCTSLIKCSSIRQMDSLVYLNFRECTSLKSLPKGISLKSLKSLILSGCSKLRTFPTISENIESLYLDGTAIKRVPESIDSLRYLAVLNLKKCCKLRHLPSNLCKMKSLQELILSGCSKLKCFPEIDEDMEHLEILLMDDTAIKQIPIKMCMSNLKMFTFGGSKFQGSTGYELLPFSGCSHLSDLYLTDCNLHKLPNNFSCLSSVHSLCLSRNNLEYLPESIKILHHLKSLDLKHCRKLNSLPVLPSNLQYLDAHDCASLETVANPMTHLVLAERVQSTFLFTDCFKLNREAQENIVAHAQLKSQILANACLKRNHKGLVLEPLASVSFPGSDLPLWFRNQRMGTSIDTHLPPHWCDSKFRGLSLCVVVSFKDYEDQTSRFSVICKCKFKSESGDCIRFICTLGGWNKLCGSSGHQSRKLGSDHVFLSYNNCFHVKKFREDGNDNNRCCNTAASFKFFVTDDSKRKLGSFEVVKCGMGLLYAPDESDYRLQETLENNLKEVTSIHEADRHENGSGEAVLLKRRNSFLKDEEHMVAYQGWIQSKVNHVSHCNNSKGTLGSLQSILCLATPSQSQNIIRNFLSIYSVIKILSWVVQNYRRSIFQAHNKRSSTYKTRACLKVSDPFSKRS</sequence>
<keyword evidence="5" id="KW-0611">Plant defense</keyword>
<dbReference type="GO" id="GO:0043531">
    <property type="term" value="F:ADP binding"/>
    <property type="evidence" value="ECO:0007669"/>
    <property type="project" value="InterPro"/>
</dbReference>
<keyword evidence="6" id="KW-0520">NAD</keyword>
<dbReference type="Pfam" id="PF20160">
    <property type="entry name" value="C-JID"/>
    <property type="match status" value="1"/>
</dbReference>
<dbReference type="InterPro" id="IPR002182">
    <property type="entry name" value="NB-ARC"/>
</dbReference>
<evidence type="ECO:0000256" key="3">
    <source>
        <dbReference type="ARBA" id="ARBA00022737"/>
    </source>
</evidence>
<dbReference type="PRINTS" id="PR00364">
    <property type="entry name" value="DISEASERSIST"/>
</dbReference>
<evidence type="ECO:0000313" key="9">
    <source>
        <dbReference type="EMBL" id="EFH41515.1"/>
    </source>
</evidence>
<organism evidence="10">
    <name type="scientific">Arabidopsis lyrata subsp. lyrata</name>
    <name type="common">Lyre-leaved rock-cress</name>
    <dbReference type="NCBI Taxonomy" id="81972"/>
    <lineage>
        <taxon>Eukaryota</taxon>
        <taxon>Viridiplantae</taxon>
        <taxon>Streptophyta</taxon>
        <taxon>Embryophyta</taxon>
        <taxon>Tracheophyta</taxon>
        <taxon>Spermatophyta</taxon>
        <taxon>Magnoliopsida</taxon>
        <taxon>eudicotyledons</taxon>
        <taxon>Gunneridae</taxon>
        <taxon>Pentapetalae</taxon>
        <taxon>rosids</taxon>
        <taxon>malvids</taxon>
        <taxon>Brassicales</taxon>
        <taxon>Brassicaceae</taxon>
        <taxon>Camelineae</taxon>
        <taxon>Arabidopsis</taxon>
    </lineage>
</organism>
<protein>
    <recommendedName>
        <fullName evidence="1">ADP-ribosyl cyclase/cyclic ADP-ribose hydrolase</fullName>
        <ecNumber evidence="1">3.2.2.6</ecNumber>
    </recommendedName>
</protein>
<dbReference type="STRING" id="81972.D7MUS3"/>
<dbReference type="InterPro" id="IPR058546">
    <property type="entry name" value="RPS4B/Roq1-like_LRR"/>
</dbReference>
<dbReference type="Pfam" id="PF01582">
    <property type="entry name" value="TIR"/>
    <property type="match status" value="1"/>
</dbReference>
<dbReference type="GO" id="GO:0006952">
    <property type="term" value="P:defense response"/>
    <property type="evidence" value="ECO:0007669"/>
    <property type="project" value="UniProtKB-KW"/>
</dbReference>
<dbReference type="InterPro" id="IPR035897">
    <property type="entry name" value="Toll_tir_struct_dom_sf"/>
</dbReference>
<dbReference type="SUPFAM" id="SSF46785">
    <property type="entry name" value="Winged helix' DNA-binding domain"/>
    <property type="match status" value="1"/>
</dbReference>
<accession>D7MUS3</accession>
<keyword evidence="10" id="KW-1185">Reference proteome</keyword>
<dbReference type="InterPro" id="IPR044974">
    <property type="entry name" value="Disease_R_plants"/>
</dbReference>
<dbReference type="SUPFAM" id="SSF52540">
    <property type="entry name" value="P-loop containing nucleoside triphosphate hydrolases"/>
    <property type="match status" value="1"/>
</dbReference>
<dbReference type="PANTHER" id="PTHR11017">
    <property type="entry name" value="LEUCINE-RICH REPEAT-CONTAINING PROTEIN"/>
    <property type="match status" value="1"/>
</dbReference>
<reference evidence="10" key="1">
    <citation type="journal article" date="2011" name="Nat. Genet.">
        <title>The Arabidopsis lyrata genome sequence and the basis of rapid genome size change.</title>
        <authorList>
            <person name="Hu T.T."/>
            <person name="Pattyn P."/>
            <person name="Bakker E.G."/>
            <person name="Cao J."/>
            <person name="Cheng J.-F."/>
            <person name="Clark R.M."/>
            <person name="Fahlgren N."/>
            <person name="Fawcett J.A."/>
            <person name="Grimwood J."/>
            <person name="Gundlach H."/>
            <person name="Haberer G."/>
            <person name="Hollister J.D."/>
            <person name="Ossowski S."/>
            <person name="Ottilar R.P."/>
            <person name="Salamov A.A."/>
            <person name="Schneeberger K."/>
            <person name="Spannagl M."/>
            <person name="Wang X."/>
            <person name="Yang L."/>
            <person name="Nasrallah M.E."/>
            <person name="Bergelson J."/>
            <person name="Carrington J.C."/>
            <person name="Gaut B.S."/>
            <person name="Schmutz J."/>
            <person name="Mayer K.F.X."/>
            <person name="Van de Peer Y."/>
            <person name="Grigoriev I.V."/>
            <person name="Nordborg M."/>
            <person name="Weigel D."/>
            <person name="Guo Y.-L."/>
        </authorList>
    </citation>
    <scope>NUCLEOTIDE SEQUENCE [LARGE SCALE GENOMIC DNA]</scope>
    <source>
        <strain evidence="10">cv. MN47</strain>
    </source>
</reference>